<gene>
    <name evidence="1" type="ORF">L873DRAFT_1752897</name>
</gene>
<dbReference type="AlphaFoldDB" id="A0A3N4IY80"/>
<evidence type="ECO:0000313" key="1">
    <source>
        <dbReference type="EMBL" id="RPA90949.1"/>
    </source>
</evidence>
<dbReference type="EMBL" id="ML120509">
    <property type="protein sequence ID" value="RPA90949.1"/>
    <property type="molecule type" value="Genomic_DNA"/>
</dbReference>
<proteinExistence type="predicted"/>
<protein>
    <recommendedName>
        <fullName evidence="3">DDE-1 domain-containing protein</fullName>
    </recommendedName>
</protein>
<dbReference type="STRING" id="1336337.A0A3N4IY80"/>
<name>A0A3N4IY80_9PEZI</name>
<dbReference type="OrthoDB" id="3519926at2759"/>
<sequence length="174" mass="19775">MTPIHKRLIDFATASQKNPPLPLREVAELAGVNASLDVLPTAFGTEGYHKRVAQACPFLSIKAKEKRLEQAEHYADWTPSDWHKVIWSDESTFNVGGLSSSHQVRVTGPAGEEDIEDCLVPKFKKLETVMVWACFKGQQKGKLIFWDKEQWGKTIKATSFTSHIVPHFHQFWQE</sequence>
<dbReference type="Gene3D" id="3.30.420.10">
    <property type="entry name" value="Ribonuclease H-like superfamily/Ribonuclease H"/>
    <property type="match status" value="1"/>
</dbReference>
<evidence type="ECO:0000313" key="2">
    <source>
        <dbReference type="Proteomes" id="UP000276215"/>
    </source>
</evidence>
<dbReference type="Proteomes" id="UP000276215">
    <property type="component" value="Unassembled WGS sequence"/>
</dbReference>
<organism evidence="1 2">
    <name type="scientific">Choiromyces venosus 120613-1</name>
    <dbReference type="NCBI Taxonomy" id="1336337"/>
    <lineage>
        <taxon>Eukaryota</taxon>
        <taxon>Fungi</taxon>
        <taxon>Dikarya</taxon>
        <taxon>Ascomycota</taxon>
        <taxon>Pezizomycotina</taxon>
        <taxon>Pezizomycetes</taxon>
        <taxon>Pezizales</taxon>
        <taxon>Tuberaceae</taxon>
        <taxon>Choiromyces</taxon>
    </lineage>
</organism>
<dbReference type="InterPro" id="IPR036397">
    <property type="entry name" value="RNaseH_sf"/>
</dbReference>
<reference evidence="1 2" key="1">
    <citation type="journal article" date="2018" name="Nat. Ecol. Evol.">
        <title>Pezizomycetes genomes reveal the molecular basis of ectomycorrhizal truffle lifestyle.</title>
        <authorList>
            <person name="Murat C."/>
            <person name="Payen T."/>
            <person name="Noel B."/>
            <person name="Kuo A."/>
            <person name="Morin E."/>
            <person name="Chen J."/>
            <person name="Kohler A."/>
            <person name="Krizsan K."/>
            <person name="Balestrini R."/>
            <person name="Da Silva C."/>
            <person name="Montanini B."/>
            <person name="Hainaut M."/>
            <person name="Levati E."/>
            <person name="Barry K.W."/>
            <person name="Belfiori B."/>
            <person name="Cichocki N."/>
            <person name="Clum A."/>
            <person name="Dockter R.B."/>
            <person name="Fauchery L."/>
            <person name="Guy J."/>
            <person name="Iotti M."/>
            <person name="Le Tacon F."/>
            <person name="Lindquist E.A."/>
            <person name="Lipzen A."/>
            <person name="Malagnac F."/>
            <person name="Mello A."/>
            <person name="Molinier V."/>
            <person name="Miyauchi S."/>
            <person name="Poulain J."/>
            <person name="Riccioni C."/>
            <person name="Rubini A."/>
            <person name="Sitrit Y."/>
            <person name="Splivallo R."/>
            <person name="Traeger S."/>
            <person name="Wang M."/>
            <person name="Zifcakova L."/>
            <person name="Wipf D."/>
            <person name="Zambonelli A."/>
            <person name="Paolocci F."/>
            <person name="Nowrousian M."/>
            <person name="Ottonello S."/>
            <person name="Baldrian P."/>
            <person name="Spatafora J.W."/>
            <person name="Henrissat B."/>
            <person name="Nagy L.G."/>
            <person name="Aury J.M."/>
            <person name="Wincker P."/>
            <person name="Grigoriev I.V."/>
            <person name="Bonfante P."/>
            <person name="Martin F.M."/>
        </authorList>
    </citation>
    <scope>NUCLEOTIDE SEQUENCE [LARGE SCALE GENOMIC DNA]</scope>
    <source>
        <strain evidence="1 2">120613-1</strain>
    </source>
</reference>
<keyword evidence="2" id="KW-1185">Reference proteome</keyword>
<dbReference type="GO" id="GO:0003676">
    <property type="term" value="F:nucleic acid binding"/>
    <property type="evidence" value="ECO:0007669"/>
    <property type="project" value="InterPro"/>
</dbReference>
<feature type="non-terminal residue" evidence="1">
    <location>
        <position position="174"/>
    </location>
</feature>
<accession>A0A3N4IY80</accession>
<evidence type="ECO:0008006" key="3">
    <source>
        <dbReference type="Google" id="ProtNLM"/>
    </source>
</evidence>